<dbReference type="InterPro" id="IPR002502">
    <property type="entry name" value="Amidase_domain"/>
</dbReference>
<dbReference type="InterPro" id="IPR052354">
    <property type="entry name" value="Cell_Wall_Dynamics_Protein"/>
</dbReference>
<dbReference type="PANTHER" id="PTHR34408">
    <property type="entry name" value="FAMILY PROTEIN, PUTATIVE-RELATED"/>
    <property type="match status" value="1"/>
</dbReference>
<dbReference type="Pfam" id="PF01510">
    <property type="entry name" value="Amidase_2"/>
    <property type="match status" value="1"/>
</dbReference>
<dbReference type="Gene3D" id="3.40.80.10">
    <property type="entry name" value="Peptidoglycan recognition protein-like"/>
    <property type="match status" value="1"/>
</dbReference>
<dbReference type="Pfam" id="PF08239">
    <property type="entry name" value="SH3_3"/>
    <property type="match status" value="1"/>
</dbReference>
<dbReference type="Gene3D" id="2.30.30.40">
    <property type="entry name" value="SH3 Domains"/>
    <property type="match status" value="2"/>
</dbReference>
<dbReference type="STRING" id="1434700.SAMN06296427_102429"/>
<gene>
    <name evidence="2" type="ORF">SAMN06296427_102429</name>
</gene>
<keyword evidence="3" id="KW-1185">Reference proteome</keyword>
<dbReference type="AlphaFoldDB" id="A0A1W1ZF42"/>
<evidence type="ECO:0000313" key="2">
    <source>
        <dbReference type="EMBL" id="SMC46741.1"/>
    </source>
</evidence>
<feature type="domain" description="SH3b" evidence="1">
    <location>
        <begin position="265"/>
        <end position="325"/>
    </location>
</feature>
<dbReference type="SUPFAM" id="SSF55846">
    <property type="entry name" value="N-acetylmuramoyl-L-alanine amidase-like"/>
    <property type="match status" value="1"/>
</dbReference>
<reference evidence="2 3" key="1">
    <citation type="submission" date="2017-04" db="EMBL/GenBank/DDBJ databases">
        <authorList>
            <person name="Afonso C.L."/>
            <person name="Miller P.J."/>
            <person name="Scott M.A."/>
            <person name="Spackman E."/>
            <person name="Goraichik I."/>
            <person name="Dimitrov K.M."/>
            <person name="Suarez D.L."/>
            <person name="Swayne D.E."/>
        </authorList>
    </citation>
    <scope>NUCLEOTIDE SEQUENCE [LARGE SCALE GENOMIC DNA]</scope>
    <source>
        <strain evidence="2 3">CGMCC 1.12708</strain>
    </source>
</reference>
<dbReference type="RefSeq" id="WP_084016568.1">
    <property type="nucleotide sequence ID" value="NZ_FWXS01000002.1"/>
</dbReference>
<dbReference type="PANTHER" id="PTHR34408:SF1">
    <property type="entry name" value="GLYCOSYL HYDROLASE FAMILY 19 DOMAIN-CONTAINING PROTEIN HI_1415"/>
    <property type="match status" value="1"/>
</dbReference>
<dbReference type="Proteomes" id="UP000192393">
    <property type="component" value="Unassembled WGS sequence"/>
</dbReference>
<protein>
    <submittedName>
        <fullName evidence="2">SH3 domain-containing protein</fullName>
    </submittedName>
</protein>
<evidence type="ECO:0000313" key="3">
    <source>
        <dbReference type="Proteomes" id="UP000192393"/>
    </source>
</evidence>
<dbReference type="InterPro" id="IPR036505">
    <property type="entry name" value="Amidase/PGRP_sf"/>
</dbReference>
<organism evidence="2 3">
    <name type="scientific">Moheibacter sediminis</name>
    <dbReference type="NCBI Taxonomy" id="1434700"/>
    <lineage>
        <taxon>Bacteria</taxon>
        <taxon>Pseudomonadati</taxon>
        <taxon>Bacteroidota</taxon>
        <taxon>Flavobacteriia</taxon>
        <taxon>Flavobacteriales</taxon>
        <taxon>Weeksellaceae</taxon>
        <taxon>Moheibacter</taxon>
    </lineage>
</organism>
<dbReference type="PROSITE" id="PS51781">
    <property type="entry name" value="SH3B"/>
    <property type="match status" value="1"/>
</dbReference>
<name>A0A1W1ZF42_9FLAO</name>
<accession>A0A1W1ZF42</accession>
<dbReference type="EMBL" id="FWXS01000002">
    <property type="protein sequence ID" value="SMC46741.1"/>
    <property type="molecule type" value="Genomic_DNA"/>
</dbReference>
<dbReference type="CDD" id="cd06583">
    <property type="entry name" value="PGRP"/>
    <property type="match status" value="1"/>
</dbReference>
<dbReference type="SMART" id="SM00287">
    <property type="entry name" value="SH3b"/>
    <property type="match status" value="2"/>
</dbReference>
<evidence type="ECO:0000259" key="1">
    <source>
        <dbReference type="PROSITE" id="PS51781"/>
    </source>
</evidence>
<dbReference type="OrthoDB" id="2812205at2"/>
<sequence>METKLGFTKMNISEFRTYISQLRIARTILTIQQHHTYIPSYIHFKGNNHFELQRGMKNTHINQNGLADIGQHFSIFPDGEILTGRSLEKSPACIYGNNANSICIENVGYFDKGHDEMTDAQKEAVIVVTAALCEKFNFTPDTNKIVYHHWFNLATGKRNNGSGNNKSCPGTNFFDGNKVEDCEKNFIPLVKKAIEKEEEIISVIRYAYVTASTLNIRIGAGTRYALATDRSAALFGAILRVYQEKDGWYKISSSASHWVSVKYTKEVRRAIVNTDDLNIRSGIGTKFPIVAKLMKGQEVFVYEEKSGWVKIDLEQKWVNKKYISE</sequence>
<dbReference type="InterPro" id="IPR003646">
    <property type="entry name" value="SH3-like_bac-type"/>
</dbReference>
<proteinExistence type="predicted"/>
<dbReference type="GO" id="GO:0008745">
    <property type="term" value="F:N-acetylmuramoyl-L-alanine amidase activity"/>
    <property type="evidence" value="ECO:0007669"/>
    <property type="project" value="InterPro"/>
</dbReference>
<dbReference type="GO" id="GO:0009253">
    <property type="term" value="P:peptidoglycan catabolic process"/>
    <property type="evidence" value="ECO:0007669"/>
    <property type="project" value="InterPro"/>
</dbReference>